<comment type="caution">
    <text evidence="2">The sequence shown here is derived from an EMBL/GenBank/DDBJ whole genome shotgun (WGS) entry which is preliminary data.</text>
</comment>
<evidence type="ECO:0000313" key="3">
    <source>
        <dbReference type="Proteomes" id="UP000321436"/>
    </source>
</evidence>
<reference evidence="2 3" key="1">
    <citation type="submission" date="2019-07" db="EMBL/GenBank/DDBJ databases">
        <title>Whole genome shotgun sequence of Chitinophaga cymbidii NBRC 109752.</title>
        <authorList>
            <person name="Hosoyama A."/>
            <person name="Uohara A."/>
            <person name="Ohji S."/>
            <person name="Ichikawa N."/>
        </authorList>
    </citation>
    <scope>NUCLEOTIDE SEQUENCE [LARGE SCALE GENOMIC DNA]</scope>
    <source>
        <strain evidence="2 3">NBRC 109752</strain>
    </source>
</reference>
<dbReference type="Proteomes" id="UP000321436">
    <property type="component" value="Unassembled WGS sequence"/>
</dbReference>
<protein>
    <recommendedName>
        <fullName evidence="1">YdhG-like domain-containing protein</fullName>
    </recommendedName>
</protein>
<dbReference type="InterPro" id="IPR014922">
    <property type="entry name" value="YdhG-like"/>
</dbReference>
<evidence type="ECO:0000313" key="2">
    <source>
        <dbReference type="EMBL" id="GEP97028.1"/>
    </source>
</evidence>
<gene>
    <name evidence="2" type="ORF">CCY01nite_32880</name>
</gene>
<name>A0A512RMV8_9BACT</name>
<proteinExistence type="predicted"/>
<dbReference type="EMBL" id="BKAU01000004">
    <property type="protein sequence ID" value="GEP97028.1"/>
    <property type="molecule type" value="Genomic_DNA"/>
</dbReference>
<dbReference type="AlphaFoldDB" id="A0A512RMV8"/>
<dbReference type="OrthoDB" id="115213at2"/>
<sequence length="125" mass="14699">MAKTDYKTIDEYQSVFPAELQERMQAIREIVHKVAPEAEEVISYQIPCFKYKGYLIYYSAYAKHISLSHPFSEALLEKFSKELKKYKVSKSAIQLPNNEPLPVDFIERLIAFRKKENEDTFKAKK</sequence>
<dbReference type="Pfam" id="PF08818">
    <property type="entry name" value="DUF1801"/>
    <property type="match status" value="1"/>
</dbReference>
<dbReference type="Gene3D" id="3.90.1150.200">
    <property type="match status" value="1"/>
</dbReference>
<feature type="domain" description="YdhG-like" evidence="1">
    <location>
        <begin position="21"/>
        <end position="112"/>
    </location>
</feature>
<keyword evidence="3" id="KW-1185">Reference proteome</keyword>
<accession>A0A512RMV8</accession>
<organism evidence="2 3">
    <name type="scientific">Chitinophaga cymbidii</name>
    <dbReference type="NCBI Taxonomy" id="1096750"/>
    <lineage>
        <taxon>Bacteria</taxon>
        <taxon>Pseudomonadati</taxon>
        <taxon>Bacteroidota</taxon>
        <taxon>Chitinophagia</taxon>
        <taxon>Chitinophagales</taxon>
        <taxon>Chitinophagaceae</taxon>
        <taxon>Chitinophaga</taxon>
    </lineage>
</organism>
<dbReference type="SUPFAM" id="SSF159888">
    <property type="entry name" value="YdhG-like"/>
    <property type="match status" value="1"/>
</dbReference>
<evidence type="ECO:0000259" key="1">
    <source>
        <dbReference type="Pfam" id="PF08818"/>
    </source>
</evidence>
<dbReference type="RefSeq" id="WP_146864218.1">
    <property type="nucleotide sequence ID" value="NZ_BKAU01000004.1"/>
</dbReference>